<dbReference type="InterPro" id="IPR050361">
    <property type="entry name" value="MPP/UQCRC_Complex"/>
</dbReference>
<gene>
    <name evidence="5" type="ORF">GTO91_15620</name>
</gene>
<dbReference type="FunFam" id="3.30.830.10:FF:000008">
    <property type="entry name" value="Mitochondrial-processing peptidase subunit beta"/>
    <property type="match status" value="1"/>
</dbReference>
<name>A0A845L7X1_9FIRM</name>
<feature type="domain" description="Peptidase M16 N-terminal" evidence="3">
    <location>
        <begin position="14"/>
        <end position="159"/>
    </location>
</feature>
<dbReference type="InterPro" id="IPR011249">
    <property type="entry name" value="Metalloenz_LuxS/M16"/>
</dbReference>
<dbReference type="AlphaFoldDB" id="A0A845L7X1"/>
<dbReference type="Pfam" id="PF00675">
    <property type="entry name" value="Peptidase_M16"/>
    <property type="match status" value="1"/>
</dbReference>
<protein>
    <submittedName>
        <fullName evidence="5">Insulinase family protein</fullName>
    </submittedName>
</protein>
<dbReference type="SUPFAM" id="SSF63411">
    <property type="entry name" value="LuxS/MPP-like metallohydrolase"/>
    <property type="match status" value="2"/>
</dbReference>
<keyword evidence="6" id="KW-1185">Reference proteome</keyword>
<dbReference type="Gene3D" id="3.30.830.10">
    <property type="entry name" value="Metalloenzyme, LuxS/M16 peptidase-like"/>
    <property type="match status" value="2"/>
</dbReference>
<dbReference type="PANTHER" id="PTHR11851:SF49">
    <property type="entry name" value="MITOCHONDRIAL-PROCESSING PEPTIDASE SUBUNIT ALPHA"/>
    <property type="match status" value="1"/>
</dbReference>
<reference evidence="5 6" key="1">
    <citation type="submission" date="2020-01" db="EMBL/GenBank/DDBJ databases">
        <title>Whole-genome sequence of Heliobacterium undosum DSM 13378.</title>
        <authorList>
            <person name="Kyndt J.A."/>
            <person name="Meyer T.E."/>
        </authorList>
    </citation>
    <scope>NUCLEOTIDE SEQUENCE [LARGE SCALE GENOMIC DNA]</scope>
    <source>
        <strain evidence="5 6">DSM 13378</strain>
    </source>
</reference>
<evidence type="ECO:0000313" key="5">
    <source>
        <dbReference type="EMBL" id="MZP31135.1"/>
    </source>
</evidence>
<dbReference type="OrthoDB" id="9811314at2"/>
<organism evidence="5 6">
    <name type="scientific">Heliomicrobium undosum</name>
    <dbReference type="NCBI Taxonomy" id="121734"/>
    <lineage>
        <taxon>Bacteria</taxon>
        <taxon>Bacillati</taxon>
        <taxon>Bacillota</taxon>
        <taxon>Clostridia</taxon>
        <taxon>Eubacteriales</taxon>
        <taxon>Heliobacteriaceae</taxon>
        <taxon>Heliomicrobium</taxon>
    </lineage>
</organism>
<dbReference type="GO" id="GO:0046872">
    <property type="term" value="F:metal ion binding"/>
    <property type="evidence" value="ECO:0007669"/>
    <property type="project" value="InterPro"/>
</dbReference>
<dbReference type="InterPro" id="IPR007863">
    <property type="entry name" value="Peptidase_M16_C"/>
</dbReference>
<dbReference type="InterPro" id="IPR001431">
    <property type="entry name" value="Pept_M16_Zn_BS"/>
</dbReference>
<evidence type="ECO:0000256" key="2">
    <source>
        <dbReference type="RuleBase" id="RU004447"/>
    </source>
</evidence>
<dbReference type="InterPro" id="IPR011765">
    <property type="entry name" value="Pept_M16_N"/>
</dbReference>
<proteinExistence type="inferred from homology"/>
<dbReference type="PANTHER" id="PTHR11851">
    <property type="entry name" value="METALLOPROTEASE"/>
    <property type="match status" value="1"/>
</dbReference>
<dbReference type="GO" id="GO:0006508">
    <property type="term" value="P:proteolysis"/>
    <property type="evidence" value="ECO:0007669"/>
    <property type="project" value="InterPro"/>
</dbReference>
<comment type="caution">
    <text evidence="5">The sequence shown here is derived from an EMBL/GenBank/DDBJ whole genome shotgun (WGS) entry which is preliminary data.</text>
</comment>
<dbReference type="Proteomes" id="UP000463470">
    <property type="component" value="Unassembled WGS sequence"/>
</dbReference>
<dbReference type="Pfam" id="PF05193">
    <property type="entry name" value="Peptidase_M16_C"/>
    <property type="match status" value="1"/>
</dbReference>
<dbReference type="RefSeq" id="WP_161259656.1">
    <property type="nucleotide sequence ID" value="NZ_WXEY01000026.1"/>
</dbReference>
<sequence>MVHKTVLPNGVRIVMEPISHVRSVALGIWVATGSRDEEPALTGVSHFIEHMLFKGTDKRTAKDLAEVLEAVGGQLNAFTSKEYTCYHAKVLDDHFDLALDVLADMFFHSRFEGEDIERERRVILEEIKMYEDSPDELVHDLLSDAMWPVSALGRSILGTVESIQAMQRERLLSHFQSEYSADRTVIAIAGSIDPEKTLEKVKAYFAAMETSKQTYRRSRPDMLHKSVFQHKDVEQVQICLGTQGLSQEHRDIYAMHVLNNVIGGGASSRLFQEIRENRGLAYSVYSFHSAFSDSGMFGLYAGTSPDFAEEVMEISLREMARIREEGIRPEELRRTQEQIKGSLYLGLESVNSRMTRLGKSEVCYNRFVPPEEVIERVYAVTLDDVTKVARDLWTPEQCALAVVGAKPLAVELSELLQKTGW</sequence>
<evidence type="ECO:0000259" key="4">
    <source>
        <dbReference type="Pfam" id="PF05193"/>
    </source>
</evidence>
<dbReference type="PROSITE" id="PS00143">
    <property type="entry name" value="INSULINASE"/>
    <property type="match status" value="1"/>
</dbReference>
<dbReference type="GO" id="GO:0004222">
    <property type="term" value="F:metalloendopeptidase activity"/>
    <property type="evidence" value="ECO:0007669"/>
    <property type="project" value="InterPro"/>
</dbReference>
<comment type="similarity">
    <text evidence="1 2">Belongs to the peptidase M16 family.</text>
</comment>
<evidence type="ECO:0000256" key="1">
    <source>
        <dbReference type="ARBA" id="ARBA00007261"/>
    </source>
</evidence>
<feature type="domain" description="Peptidase M16 C-terminal" evidence="4">
    <location>
        <begin position="166"/>
        <end position="338"/>
    </location>
</feature>
<evidence type="ECO:0000259" key="3">
    <source>
        <dbReference type="Pfam" id="PF00675"/>
    </source>
</evidence>
<accession>A0A845L7X1</accession>
<dbReference type="EMBL" id="WXEY01000026">
    <property type="protein sequence ID" value="MZP31135.1"/>
    <property type="molecule type" value="Genomic_DNA"/>
</dbReference>
<evidence type="ECO:0000313" key="6">
    <source>
        <dbReference type="Proteomes" id="UP000463470"/>
    </source>
</evidence>